<name>A0AAV4WP05_9ARAC</name>
<proteinExistence type="predicted"/>
<comment type="caution">
    <text evidence="1">The sequence shown here is derived from an EMBL/GenBank/DDBJ whole genome shotgun (WGS) entry which is preliminary data.</text>
</comment>
<dbReference type="AlphaFoldDB" id="A0AAV4WP05"/>
<keyword evidence="2" id="KW-1185">Reference proteome</keyword>
<dbReference type="EMBL" id="BPLQ01014882">
    <property type="protein sequence ID" value="GIY84043.1"/>
    <property type="molecule type" value="Genomic_DNA"/>
</dbReference>
<sequence>MEGINEKYPVLSINNNVGIDRWCPEYPDQVVGKENRQHALTPEHLPPQKQALRKEEQVKAVGHETLEVQEKRATRQL</sequence>
<protein>
    <submittedName>
        <fullName evidence="1">Uncharacterized protein</fullName>
    </submittedName>
</protein>
<accession>A0AAV4WP05</accession>
<evidence type="ECO:0000313" key="2">
    <source>
        <dbReference type="Proteomes" id="UP001054837"/>
    </source>
</evidence>
<gene>
    <name evidence="1" type="ORF">CDAR_396071</name>
</gene>
<reference evidence="1 2" key="1">
    <citation type="submission" date="2021-06" db="EMBL/GenBank/DDBJ databases">
        <title>Caerostris darwini draft genome.</title>
        <authorList>
            <person name="Kono N."/>
            <person name="Arakawa K."/>
        </authorList>
    </citation>
    <scope>NUCLEOTIDE SEQUENCE [LARGE SCALE GENOMIC DNA]</scope>
</reference>
<organism evidence="1 2">
    <name type="scientific">Caerostris darwini</name>
    <dbReference type="NCBI Taxonomy" id="1538125"/>
    <lineage>
        <taxon>Eukaryota</taxon>
        <taxon>Metazoa</taxon>
        <taxon>Ecdysozoa</taxon>
        <taxon>Arthropoda</taxon>
        <taxon>Chelicerata</taxon>
        <taxon>Arachnida</taxon>
        <taxon>Araneae</taxon>
        <taxon>Araneomorphae</taxon>
        <taxon>Entelegynae</taxon>
        <taxon>Araneoidea</taxon>
        <taxon>Araneidae</taxon>
        <taxon>Caerostris</taxon>
    </lineage>
</organism>
<dbReference type="Proteomes" id="UP001054837">
    <property type="component" value="Unassembled WGS sequence"/>
</dbReference>
<evidence type="ECO:0000313" key="1">
    <source>
        <dbReference type="EMBL" id="GIY84043.1"/>
    </source>
</evidence>